<evidence type="ECO:0000256" key="9">
    <source>
        <dbReference type="ARBA" id="ARBA00023285"/>
    </source>
</evidence>
<keyword evidence="9" id="KW-0170">Cobalt</keyword>
<dbReference type="Pfam" id="PF01761">
    <property type="entry name" value="DHQ_synthase"/>
    <property type="match status" value="1"/>
</dbReference>
<organism evidence="13 14">
    <name type="scientific">Photorhabdus thracensis</name>
    <dbReference type="NCBI Taxonomy" id="230089"/>
    <lineage>
        <taxon>Bacteria</taxon>
        <taxon>Pseudomonadati</taxon>
        <taxon>Pseudomonadota</taxon>
        <taxon>Gammaproteobacteria</taxon>
        <taxon>Enterobacterales</taxon>
        <taxon>Morganellaceae</taxon>
        <taxon>Photorhabdus</taxon>
    </lineage>
</organism>
<keyword evidence="6" id="KW-0862">Zinc</keyword>
<dbReference type="PATRIC" id="fig|230089.6.peg.2741"/>
<dbReference type="AlphaFoldDB" id="A0A0F7LN85"/>
<dbReference type="Gene3D" id="1.20.1090.10">
    <property type="entry name" value="Dehydroquinate synthase-like - alpha domain"/>
    <property type="match status" value="1"/>
</dbReference>
<keyword evidence="8" id="KW-0456">Lyase</keyword>
<evidence type="ECO:0000256" key="8">
    <source>
        <dbReference type="ARBA" id="ARBA00023239"/>
    </source>
</evidence>
<reference evidence="14" key="2">
    <citation type="submission" date="2015-03" db="EMBL/GenBank/DDBJ databases">
        <title>Genome sequence of Azospirillum thiophilum strain DSM 21654T.</title>
        <authorList>
            <person name="Kwak Y."/>
            <person name="Shin J.-H."/>
        </authorList>
    </citation>
    <scope>NUCLEOTIDE SEQUENCE [LARGE SCALE GENOMIC DNA]</scope>
    <source>
        <strain evidence="14">DSM 15199</strain>
    </source>
</reference>
<evidence type="ECO:0000313" key="13">
    <source>
        <dbReference type="EMBL" id="AKH63990.1"/>
    </source>
</evidence>
<comment type="cofactor">
    <cofactor evidence="3">
        <name>Zn(2+)</name>
        <dbReference type="ChEBI" id="CHEBI:29105"/>
    </cofactor>
</comment>
<keyword evidence="10" id="KW-0812">Transmembrane</keyword>
<sequence>MINNEKNCIAISINTHKPNDKSNILSCSSQDDAHSMSKIELRFEDSAYPFWIGSHCTEEISAHLAEMEASSLHIITDDTVNQLHATPFAQRLTLKTKVPVWIWSIPEGEANKSLNTLDYLANKLLNASIDRKSVIIAMGGGVIGNIAGLLAALLFRGIRFVHIPTSLIAMSDSVISLKQAVNMPQGKNLMGCFHTPEAVFADTAFLLTLPPQHLRSGLCEIIKNVLILETENIPFLTRTLNAEAHYDEQTLAHIVQAGALTKQKAMVNDKRERQHALIFEYGHTVGHAIELSCKGKLTHGESVALGMIVAAEISHTFGLLTSEARDMHYRLIHLNGVDIKTPVGTTLEAIMQILQSDNKRGYLHAKSNEIPMILLNELGVPLWNSEGHPLTLVPVDLVESMLRLHIFQST</sequence>
<dbReference type="GO" id="GO:0000166">
    <property type="term" value="F:nucleotide binding"/>
    <property type="evidence" value="ECO:0007669"/>
    <property type="project" value="UniProtKB-KW"/>
</dbReference>
<keyword evidence="7" id="KW-0520">NAD</keyword>
<feature type="domain" description="3-dehydroquinate synthase N-terminal" evidence="11">
    <location>
        <begin position="104"/>
        <end position="215"/>
    </location>
</feature>
<keyword evidence="14" id="KW-1185">Reference proteome</keyword>
<evidence type="ECO:0000256" key="1">
    <source>
        <dbReference type="ARBA" id="ARBA00001911"/>
    </source>
</evidence>
<comment type="cofactor">
    <cofactor evidence="2">
        <name>Co(2+)</name>
        <dbReference type="ChEBI" id="CHEBI:48828"/>
    </cofactor>
</comment>
<gene>
    <name evidence="13" type="ORF">VY86_12300</name>
</gene>
<evidence type="ECO:0000256" key="3">
    <source>
        <dbReference type="ARBA" id="ARBA00001947"/>
    </source>
</evidence>
<dbReference type="RefSeq" id="WP_046975150.1">
    <property type="nucleotide sequence ID" value="NZ_CP011104.1"/>
</dbReference>
<evidence type="ECO:0000256" key="2">
    <source>
        <dbReference type="ARBA" id="ARBA00001941"/>
    </source>
</evidence>
<dbReference type="PANTHER" id="PTHR43622:SF1">
    <property type="entry name" value="3-DEHYDROQUINATE SYNTHASE"/>
    <property type="match status" value="1"/>
</dbReference>
<keyword evidence="5" id="KW-0547">Nucleotide-binding</keyword>
<feature type="domain" description="3-dehydroquinate synthase C-terminal" evidence="12">
    <location>
        <begin position="217"/>
        <end position="359"/>
    </location>
</feature>
<evidence type="ECO:0000259" key="12">
    <source>
        <dbReference type="Pfam" id="PF24621"/>
    </source>
</evidence>
<dbReference type="InterPro" id="IPR056179">
    <property type="entry name" value="DHQS_C"/>
</dbReference>
<feature type="transmembrane region" description="Helical" evidence="10">
    <location>
        <begin position="133"/>
        <end position="155"/>
    </location>
</feature>
<dbReference type="SUPFAM" id="SSF56796">
    <property type="entry name" value="Dehydroquinate synthase-like"/>
    <property type="match status" value="1"/>
</dbReference>
<dbReference type="GO" id="GO:0009073">
    <property type="term" value="P:aromatic amino acid family biosynthetic process"/>
    <property type="evidence" value="ECO:0007669"/>
    <property type="project" value="InterPro"/>
</dbReference>
<dbReference type="InterPro" id="IPR050071">
    <property type="entry name" value="Dehydroquinate_synthase"/>
</dbReference>
<dbReference type="EMBL" id="CP011104">
    <property type="protein sequence ID" value="AKH63990.1"/>
    <property type="molecule type" value="Genomic_DNA"/>
</dbReference>
<keyword evidence="4" id="KW-0479">Metal-binding</keyword>
<evidence type="ECO:0000313" key="14">
    <source>
        <dbReference type="Proteomes" id="UP000034866"/>
    </source>
</evidence>
<name>A0A0F7LN85_9GAMM</name>
<evidence type="ECO:0000256" key="5">
    <source>
        <dbReference type="ARBA" id="ARBA00022741"/>
    </source>
</evidence>
<protein>
    <submittedName>
        <fullName evidence="13">Uncharacterized protein</fullName>
    </submittedName>
</protein>
<comment type="cofactor">
    <cofactor evidence="1">
        <name>NAD(+)</name>
        <dbReference type="ChEBI" id="CHEBI:57540"/>
    </cofactor>
</comment>
<dbReference type="PIRSF" id="PIRSF001455">
    <property type="entry name" value="DHQ_synth"/>
    <property type="match status" value="1"/>
</dbReference>
<evidence type="ECO:0000259" key="11">
    <source>
        <dbReference type="Pfam" id="PF01761"/>
    </source>
</evidence>
<dbReference type="InterPro" id="IPR030963">
    <property type="entry name" value="DHQ_synth_fam"/>
</dbReference>
<evidence type="ECO:0000256" key="6">
    <source>
        <dbReference type="ARBA" id="ARBA00022833"/>
    </source>
</evidence>
<dbReference type="FunFam" id="3.40.50.1970:FF:000007">
    <property type="entry name" value="Pentafunctional AROM polypeptide"/>
    <property type="match status" value="1"/>
</dbReference>
<dbReference type="GO" id="GO:0003856">
    <property type="term" value="F:3-dehydroquinate synthase activity"/>
    <property type="evidence" value="ECO:0007669"/>
    <property type="project" value="TreeGrafter"/>
</dbReference>
<dbReference type="Gene3D" id="3.40.50.1970">
    <property type="match status" value="1"/>
</dbReference>
<reference evidence="13 14" key="1">
    <citation type="journal article" date="2015" name="J. Biotechnol.">
        <title>Complete genome sequence of Photorhabdus temperata subsp. thracensis 39-8(T), an entomopathogenic bacterium for the improved commercial bioinsecticide.</title>
        <authorList>
            <person name="Kwak Y."/>
            <person name="Shin J.H."/>
        </authorList>
    </citation>
    <scope>NUCLEOTIDE SEQUENCE [LARGE SCALE GENOMIC DNA]</scope>
    <source>
        <strain evidence="13 14">DSM 15199</strain>
    </source>
</reference>
<dbReference type="Pfam" id="PF24621">
    <property type="entry name" value="DHQS_C"/>
    <property type="match status" value="1"/>
</dbReference>
<proteinExistence type="predicted"/>
<dbReference type="GO" id="GO:0046872">
    <property type="term" value="F:metal ion binding"/>
    <property type="evidence" value="ECO:0007669"/>
    <property type="project" value="UniProtKB-KW"/>
</dbReference>
<dbReference type="CDD" id="cd08197">
    <property type="entry name" value="DOIS"/>
    <property type="match status" value="1"/>
</dbReference>
<accession>A0A0F7LN85</accession>
<dbReference type="KEGG" id="ptt:VY86_12300"/>
<dbReference type="PANTHER" id="PTHR43622">
    <property type="entry name" value="3-DEHYDROQUINATE SYNTHASE"/>
    <property type="match status" value="1"/>
</dbReference>
<evidence type="ECO:0000256" key="7">
    <source>
        <dbReference type="ARBA" id="ARBA00023027"/>
    </source>
</evidence>
<dbReference type="OrthoDB" id="9806583at2"/>
<keyword evidence="10" id="KW-1133">Transmembrane helix</keyword>
<dbReference type="InterPro" id="IPR030960">
    <property type="entry name" value="DHQS/DOIS_N"/>
</dbReference>
<dbReference type="Proteomes" id="UP000034866">
    <property type="component" value="Chromosome"/>
</dbReference>
<evidence type="ECO:0000256" key="4">
    <source>
        <dbReference type="ARBA" id="ARBA00022723"/>
    </source>
</evidence>
<dbReference type="STRING" id="230089.VY86_12300"/>
<evidence type="ECO:0000256" key="10">
    <source>
        <dbReference type="SAM" id="Phobius"/>
    </source>
</evidence>
<keyword evidence="10" id="KW-0472">Membrane</keyword>